<dbReference type="SUPFAM" id="SSF47571">
    <property type="entry name" value="Cloroperoxidase"/>
    <property type="match status" value="1"/>
</dbReference>
<evidence type="ECO:0000313" key="10">
    <source>
        <dbReference type="EMBL" id="CEJ91625.1"/>
    </source>
</evidence>
<keyword evidence="8" id="KW-0732">Signal</keyword>
<evidence type="ECO:0000256" key="1">
    <source>
        <dbReference type="ARBA" id="ARBA00001970"/>
    </source>
</evidence>
<evidence type="ECO:0000259" key="9">
    <source>
        <dbReference type="PROSITE" id="PS51405"/>
    </source>
</evidence>
<dbReference type="Proteomes" id="UP000039046">
    <property type="component" value="Unassembled WGS sequence"/>
</dbReference>
<evidence type="ECO:0000256" key="2">
    <source>
        <dbReference type="ARBA" id="ARBA00022559"/>
    </source>
</evidence>
<feature type="chain" id="PRO_5001990334" evidence="8">
    <location>
        <begin position="18"/>
        <end position="415"/>
    </location>
</feature>
<comment type="cofactor">
    <cofactor evidence="1">
        <name>heme b</name>
        <dbReference type="ChEBI" id="CHEBI:60344"/>
    </cofactor>
</comment>
<dbReference type="Pfam" id="PF01328">
    <property type="entry name" value="Peroxidase_2"/>
    <property type="match status" value="1"/>
</dbReference>
<dbReference type="AlphaFoldDB" id="A0A0A1TL55"/>
<feature type="signal peptide" evidence="8">
    <location>
        <begin position="1"/>
        <end position="17"/>
    </location>
</feature>
<proteinExistence type="inferred from homology"/>
<dbReference type="PROSITE" id="PS51405">
    <property type="entry name" value="HEME_HALOPEROXIDASE"/>
    <property type="match status" value="1"/>
</dbReference>
<dbReference type="GO" id="GO:0004601">
    <property type="term" value="F:peroxidase activity"/>
    <property type="evidence" value="ECO:0007669"/>
    <property type="project" value="UniProtKB-KW"/>
</dbReference>
<keyword evidence="6" id="KW-0408">Iron</keyword>
<keyword evidence="5" id="KW-0560">Oxidoreductase</keyword>
<evidence type="ECO:0000256" key="5">
    <source>
        <dbReference type="ARBA" id="ARBA00023002"/>
    </source>
</evidence>
<reference evidence="10 11" key="1">
    <citation type="journal article" date="2015" name="Genome Announc.">
        <title>Draft Genome Sequence and Gene Annotation of the Entomopathogenic Fungus Verticillium hemipterigenum.</title>
        <authorList>
            <person name="Horn F."/>
            <person name="Habel A."/>
            <person name="Scharf D.H."/>
            <person name="Dworschak J."/>
            <person name="Brakhage A.A."/>
            <person name="Guthke R."/>
            <person name="Hertweck C."/>
            <person name="Linde J."/>
        </authorList>
    </citation>
    <scope>NUCLEOTIDE SEQUENCE [LARGE SCALE GENOMIC DNA]</scope>
</reference>
<keyword evidence="2 10" id="KW-0575">Peroxidase</keyword>
<accession>A0A0A1TL55</accession>
<dbReference type="PANTHER" id="PTHR33577">
    <property type="entry name" value="STERIGMATOCYSTIN BIOSYNTHESIS PEROXIDASE STCC-RELATED"/>
    <property type="match status" value="1"/>
</dbReference>
<protein>
    <submittedName>
        <fullName evidence="10">Putative Peroxidase</fullName>
    </submittedName>
</protein>
<keyword evidence="11" id="KW-1185">Reference proteome</keyword>
<dbReference type="EMBL" id="CDHN01000004">
    <property type="protein sequence ID" value="CEJ91625.1"/>
    <property type="molecule type" value="Genomic_DNA"/>
</dbReference>
<gene>
    <name evidence="10" type="ORF">VHEMI07326</name>
</gene>
<dbReference type="HOGENOM" id="CLU_029871_3_2_1"/>
<dbReference type="InterPro" id="IPR036851">
    <property type="entry name" value="Chloroperoxidase-like_sf"/>
</dbReference>
<comment type="similarity">
    <text evidence="7">Belongs to the chloroperoxidase family.</text>
</comment>
<keyword evidence="3" id="KW-0349">Heme</keyword>
<dbReference type="Gene3D" id="1.10.489.10">
    <property type="entry name" value="Chloroperoxidase-like"/>
    <property type="match status" value="1"/>
</dbReference>
<name>A0A0A1TL55_9HYPO</name>
<organism evidence="10 11">
    <name type="scientific">[Torrubiella] hemipterigena</name>
    <dbReference type="NCBI Taxonomy" id="1531966"/>
    <lineage>
        <taxon>Eukaryota</taxon>
        <taxon>Fungi</taxon>
        <taxon>Dikarya</taxon>
        <taxon>Ascomycota</taxon>
        <taxon>Pezizomycotina</taxon>
        <taxon>Sordariomycetes</taxon>
        <taxon>Hypocreomycetidae</taxon>
        <taxon>Hypocreales</taxon>
        <taxon>Clavicipitaceae</taxon>
        <taxon>Clavicipitaceae incertae sedis</taxon>
        <taxon>'Torrubiella' clade</taxon>
    </lineage>
</organism>
<dbReference type="InterPro" id="IPR000028">
    <property type="entry name" value="Chloroperoxidase"/>
</dbReference>
<dbReference type="PANTHER" id="PTHR33577:SF1">
    <property type="entry name" value="HEME HALOPEROXIDASE FAMILY PROFILE DOMAIN-CONTAINING PROTEIN"/>
    <property type="match status" value="1"/>
</dbReference>
<evidence type="ECO:0000256" key="4">
    <source>
        <dbReference type="ARBA" id="ARBA00022723"/>
    </source>
</evidence>
<evidence type="ECO:0000256" key="8">
    <source>
        <dbReference type="SAM" id="SignalP"/>
    </source>
</evidence>
<evidence type="ECO:0000256" key="6">
    <source>
        <dbReference type="ARBA" id="ARBA00023004"/>
    </source>
</evidence>
<keyword evidence="4" id="KW-0479">Metal-binding</keyword>
<evidence type="ECO:0000256" key="3">
    <source>
        <dbReference type="ARBA" id="ARBA00022617"/>
    </source>
</evidence>
<sequence>MVKLTTTLLPLIPLVAAWPTVMEMDMHLKRAASGGRLNTGTAHPNPSFDAAAQYVDVTPGSGHEFQSPGPNDRRGQCPGLNAAANHGFLPRSGLPSITETATGLEKAYNMNPVLGAALAAVAVLLSGDIPSLRWSIGGGFPSTLPLVLSNPKGLYGSHNKYEGDASIVRGDAHLNNGNVDIFQNTRWKNLIDIAGDDGLTLAKTTILSQINTNYSISNNPYYFSGPFSGIVAPAAHNFVINFMSNHSAENPGGFLTKDVVKSFFAVTGDDNNFVHHPGQERIPENWYRRPGGLDQYNLADVFIDVLAGNVEQPGTFRIGGNTGTTNSFTGVNLADLTGGVFDATTLLQGNNLACFAFQAAMAGGIDELDGLLSLLGGLLDPVLDPIKAAVAGLACPQLPEFHSQLFTLFPGYKGK</sequence>
<evidence type="ECO:0000256" key="7">
    <source>
        <dbReference type="ARBA" id="ARBA00025795"/>
    </source>
</evidence>
<evidence type="ECO:0000313" key="11">
    <source>
        <dbReference type="Proteomes" id="UP000039046"/>
    </source>
</evidence>
<dbReference type="OrthoDB" id="407298at2759"/>
<feature type="domain" description="Heme haloperoxidase family profile" evidence="9">
    <location>
        <begin position="61"/>
        <end position="307"/>
    </location>
</feature>
<dbReference type="GO" id="GO:0046872">
    <property type="term" value="F:metal ion binding"/>
    <property type="evidence" value="ECO:0007669"/>
    <property type="project" value="UniProtKB-KW"/>
</dbReference>